<sequence>MRHLFLFLVILLNPVVLFAQNKVYGDIVDTDKNPLEGVIIQAKDVSTKKMVAYTKSDAKGNFLLSVPAGCYLECAYLGLKKKEVHDFISCPLHIVMEPDKFTLKEVHVKADKVRIKGDTLNYTVGAFASKNDKSIGDVLARIPGFDVNKKNGQISYEGKSISNFYIEGMDMLGNKYGTATNMLPQKDVGTVQVMQNHQPIRVLEDFTFSDDVAVNLKMKKDAKSHWVNSIDAGTGLRDNHFLWDFGGFAMRLKDDFQTMLTYKTNNVGKNIGRETEDLFNIDELNDDPTAYIQLAPPTTPSLDESRTLFNTSHAVSLNTLKRLSPYSQTGLQIIYTYENEKAEGMTRTEYLRQDGNRMIVNDKDFHDKNNKLYTQWKYEKNGERQYLKNTLIGDFSWDDQRLAENLTRQDFQQTHLPVYHLKDNLYIIRKYGKKLLSFYSNNGIVSTPQYLLVDSLRQDVHQQNYTTDDYVRGSLKIGKTVFSFRTGINAQLHRIRSSFEGLPDSIGEKYGRDHFGYVKFYAEPEFEYGTSDLDFSLEMPVSYLYEKYSGDKGAHQFIPEPSLRIRWQTTPRLRLSLEGGISAEPLDAGRFHSALILQDYEYINQGYSGYHLQRSKDVSANILYRDAIHGIHALVTVKRSFITDPYSLTRDFIGSYIIQSAVDRQSRSNSWNSMVFFSKGFDFLHSTFNLRGNYNHNNTSLIEDGVSHAYQSDFIGLQSSLDLSFYQDMHFTYSINYSRNQMKSASLSSNTVINNWHHDGTAVLPLKAFTLKMEAEYYHNELLTKKIKDFFLADISLKYSMKHIDGELNLKNIFDKKTYSYVLNENLYHSYSTNTIRGREILLTASLHL</sequence>
<gene>
    <name evidence="1" type="ORF">NG821_07985</name>
</gene>
<accession>A0ABT1BXI7</accession>
<organism evidence="1 2">
    <name type="scientific">Segatella cerevisiae</name>
    <dbReference type="NCBI Taxonomy" id="2053716"/>
    <lineage>
        <taxon>Bacteria</taxon>
        <taxon>Pseudomonadati</taxon>
        <taxon>Bacteroidota</taxon>
        <taxon>Bacteroidia</taxon>
        <taxon>Bacteroidales</taxon>
        <taxon>Prevotellaceae</taxon>
        <taxon>Segatella</taxon>
    </lineage>
</organism>
<dbReference type="RefSeq" id="WP_252761136.1">
    <property type="nucleotide sequence ID" value="NZ_JAMXLY010000028.1"/>
</dbReference>
<comment type="caution">
    <text evidence="1">The sequence shown here is derived from an EMBL/GenBank/DDBJ whole genome shotgun (WGS) entry which is preliminary data.</text>
</comment>
<evidence type="ECO:0000313" key="2">
    <source>
        <dbReference type="Proteomes" id="UP001204015"/>
    </source>
</evidence>
<dbReference type="SUPFAM" id="SSF49464">
    <property type="entry name" value="Carboxypeptidase regulatory domain-like"/>
    <property type="match status" value="1"/>
</dbReference>
<dbReference type="EMBL" id="JAMXLY010000028">
    <property type="protein sequence ID" value="MCO6025779.1"/>
    <property type="molecule type" value="Genomic_DNA"/>
</dbReference>
<reference evidence="1 2" key="1">
    <citation type="submission" date="2022-06" db="EMBL/GenBank/DDBJ databases">
        <title>A taxonomic note on the genus Prevotella: Description of four novel genera and emended description of the genera Hallella and Xylanibacter.</title>
        <authorList>
            <person name="Hitch T.C.A."/>
        </authorList>
    </citation>
    <scope>NUCLEOTIDE SEQUENCE [LARGE SCALE GENOMIC DNA]</scope>
    <source>
        <strain evidence="1 2">DSM 100619</strain>
    </source>
</reference>
<dbReference type="Proteomes" id="UP001204015">
    <property type="component" value="Unassembled WGS sequence"/>
</dbReference>
<evidence type="ECO:0008006" key="3">
    <source>
        <dbReference type="Google" id="ProtNLM"/>
    </source>
</evidence>
<evidence type="ECO:0000313" key="1">
    <source>
        <dbReference type="EMBL" id="MCO6025779.1"/>
    </source>
</evidence>
<dbReference type="SUPFAM" id="SSF56935">
    <property type="entry name" value="Porins"/>
    <property type="match status" value="1"/>
</dbReference>
<name>A0ABT1BXI7_9BACT</name>
<dbReference type="InterPro" id="IPR008969">
    <property type="entry name" value="CarboxyPept-like_regulatory"/>
</dbReference>
<keyword evidence="2" id="KW-1185">Reference proteome</keyword>
<proteinExistence type="predicted"/>
<protein>
    <recommendedName>
        <fullName evidence="3">TonB-dependent receptor</fullName>
    </recommendedName>
</protein>